<dbReference type="SUPFAM" id="SSF51306">
    <property type="entry name" value="LexA/Signal peptidase"/>
    <property type="match status" value="1"/>
</dbReference>
<evidence type="ECO:0000256" key="1">
    <source>
        <dbReference type="ARBA" id="ARBA00023015"/>
    </source>
</evidence>
<keyword evidence="3" id="KW-0804">Transcription</keyword>
<dbReference type="PANTHER" id="PTHR40661:SF3">
    <property type="entry name" value="FELS-1 PROPHAGE TRANSCRIPTIONAL REGULATOR"/>
    <property type="match status" value="1"/>
</dbReference>
<dbReference type="CDD" id="cd06529">
    <property type="entry name" value="S24_LexA-like"/>
    <property type="match status" value="1"/>
</dbReference>
<dbReference type="EMBL" id="JWIC01000010">
    <property type="protein sequence ID" value="KID54706.1"/>
    <property type="molecule type" value="Genomic_DNA"/>
</dbReference>
<dbReference type="GO" id="GO:0003677">
    <property type="term" value="F:DNA binding"/>
    <property type="evidence" value="ECO:0007669"/>
    <property type="project" value="UniProtKB-KW"/>
</dbReference>
<dbReference type="Gene3D" id="1.10.260.40">
    <property type="entry name" value="lambda repressor-like DNA-binding domains"/>
    <property type="match status" value="1"/>
</dbReference>
<dbReference type="InterPro" id="IPR039418">
    <property type="entry name" value="LexA-like"/>
</dbReference>
<gene>
    <name evidence="5" type="ORF">JF50_22695</name>
</gene>
<feature type="domain" description="HTH cro/C1-type" evidence="4">
    <location>
        <begin position="38"/>
        <end position="81"/>
    </location>
</feature>
<organism evidence="5 6">
    <name type="scientific">Pseudoalteromonas luteoviolacea</name>
    <dbReference type="NCBI Taxonomy" id="43657"/>
    <lineage>
        <taxon>Bacteria</taxon>
        <taxon>Pseudomonadati</taxon>
        <taxon>Pseudomonadota</taxon>
        <taxon>Gammaproteobacteria</taxon>
        <taxon>Alteromonadales</taxon>
        <taxon>Pseudoalteromonadaceae</taxon>
        <taxon>Pseudoalteromonas</taxon>
    </lineage>
</organism>
<evidence type="ECO:0000256" key="3">
    <source>
        <dbReference type="ARBA" id="ARBA00023163"/>
    </source>
</evidence>
<evidence type="ECO:0000259" key="4">
    <source>
        <dbReference type="PROSITE" id="PS50943"/>
    </source>
</evidence>
<dbReference type="Gene3D" id="2.10.109.10">
    <property type="entry name" value="Umud Fragment, subunit A"/>
    <property type="match status" value="1"/>
</dbReference>
<name>A0A0C1Q293_9GAMM</name>
<comment type="caution">
    <text evidence="5">The sequence shown here is derived from an EMBL/GenBank/DDBJ whole genome shotgun (WGS) entry which is preliminary data.</text>
</comment>
<dbReference type="InterPro" id="IPR015927">
    <property type="entry name" value="Peptidase_S24_S26A/B/C"/>
</dbReference>
<dbReference type="InterPro" id="IPR010982">
    <property type="entry name" value="Lambda_DNA-bd_dom_sf"/>
</dbReference>
<dbReference type="Pfam" id="PF00717">
    <property type="entry name" value="Peptidase_S24"/>
    <property type="match status" value="1"/>
</dbReference>
<dbReference type="Proteomes" id="UP000031327">
    <property type="component" value="Unassembled WGS sequence"/>
</dbReference>
<keyword evidence="2" id="KW-0238">DNA-binding</keyword>
<keyword evidence="1" id="KW-0805">Transcription regulation</keyword>
<sequence length="244" mass="27455">MTSMTLNKCDTGNKPIMDGVNYLSTLAARVEEAIKPHSIRAFASKIDVSEGTLRRILKGEDPKLSIIERIATEAKVNLLWLITGEESDIGDESALHPVVKLDEFNDAFVLVPGYHVSVSTGYGAFNDQMQVSRHLAFRKKWLEYKNLEKSKLAVVFAKGDSMEPTIHNNNTILVDLSDKKLSEGLIYVVRLGEELYAKRLQQYLDGSVRLISDNKEYVEQVVKPDEMEQLEIIGKVVWIGKDLT</sequence>
<dbReference type="AlphaFoldDB" id="A0A0C1Q293"/>
<dbReference type="PROSITE" id="PS50943">
    <property type="entry name" value="HTH_CROC1"/>
    <property type="match status" value="1"/>
</dbReference>
<dbReference type="InterPro" id="IPR036286">
    <property type="entry name" value="LexA/Signal_pep-like_sf"/>
</dbReference>
<dbReference type="SUPFAM" id="SSF47413">
    <property type="entry name" value="lambda repressor-like DNA-binding domains"/>
    <property type="match status" value="1"/>
</dbReference>
<evidence type="ECO:0000256" key="2">
    <source>
        <dbReference type="ARBA" id="ARBA00023125"/>
    </source>
</evidence>
<evidence type="ECO:0000313" key="5">
    <source>
        <dbReference type="EMBL" id="KID54706.1"/>
    </source>
</evidence>
<dbReference type="InterPro" id="IPR001387">
    <property type="entry name" value="Cro/C1-type_HTH"/>
</dbReference>
<reference evidence="5 6" key="1">
    <citation type="submission" date="2014-12" db="EMBL/GenBank/DDBJ databases">
        <title>Draft Genome Sequence of Pseudoalteromonas luteoviolacea HI1.</title>
        <authorList>
            <person name="Asahina A.Y."/>
            <person name="Hadfield M.G."/>
        </authorList>
    </citation>
    <scope>NUCLEOTIDE SEQUENCE [LARGE SCALE GENOMIC DNA]</scope>
    <source>
        <strain evidence="5 6">HI1</strain>
    </source>
</reference>
<accession>A0A0C1Q293</accession>
<proteinExistence type="predicted"/>
<dbReference type="PANTHER" id="PTHR40661">
    <property type="match status" value="1"/>
</dbReference>
<protein>
    <submittedName>
        <fullName evidence="5">Repressor</fullName>
    </submittedName>
</protein>
<evidence type="ECO:0000313" key="6">
    <source>
        <dbReference type="Proteomes" id="UP000031327"/>
    </source>
</evidence>